<accession>A0A388LZ20</accession>
<dbReference type="Gramene" id="GBG87567">
    <property type="protein sequence ID" value="GBG87567"/>
    <property type="gene ID" value="CBR_g45625"/>
</dbReference>
<name>A0A388LZ20_CHABU</name>
<dbReference type="SUPFAM" id="SSF53067">
    <property type="entry name" value="Actin-like ATPase domain"/>
    <property type="match status" value="2"/>
</dbReference>
<dbReference type="InterPro" id="IPR018181">
    <property type="entry name" value="Heat_shock_70_CS"/>
</dbReference>
<gene>
    <name evidence="4" type="ORF">CBR_g45625</name>
</gene>
<evidence type="ECO:0000256" key="2">
    <source>
        <dbReference type="ARBA" id="ARBA00022840"/>
    </source>
</evidence>
<dbReference type="GO" id="GO:0140662">
    <property type="term" value="F:ATP-dependent protein folding chaperone"/>
    <property type="evidence" value="ECO:0007669"/>
    <property type="project" value="InterPro"/>
</dbReference>
<organism evidence="4 5">
    <name type="scientific">Chara braunii</name>
    <name type="common">Braun's stonewort</name>
    <dbReference type="NCBI Taxonomy" id="69332"/>
    <lineage>
        <taxon>Eukaryota</taxon>
        <taxon>Viridiplantae</taxon>
        <taxon>Streptophyta</taxon>
        <taxon>Charophyceae</taxon>
        <taxon>Charales</taxon>
        <taxon>Characeae</taxon>
        <taxon>Chara</taxon>
    </lineage>
</organism>
<keyword evidence="2 3" id="KW-0067">ATP-binding</keyword>
<proteinExistence type="inferred from homology"/>
<dbReference type="PROSITE" id="PS01036">
    <property type="entry name" value="HSP70_3"/>
    <property type="match status" value="1"/>
</dbReference>
<dbReference type="Gene3D" id="2.60.34.10">
    <property type="entry name" value="Substrate Binding Domain Of DNAk, Chain A, domain 1"/>
    <property type="match status" value="1"/>
</dbReference>
<dbReference type="SUPFAM" id="SSF100920">
    <property type="entry name" value="Heat shock protein 70kD (HSP70), peptide-binding domain"/>
    <property type="match status" value="1"/>
</dbReference>
<dbReference type="Gene3D" id="3.90.640.10">
    <property type="entry name" value="Actin, Chain A, domain 4"/>
    <property type="match status" value="1"/>
</dbReference>
<reference evidence="4 5" key="1">
    <citation type="journal article" date="2018" name="Cell">
        <title>The Chara Genome: Secondary Complexity and Implications for Plant Terrestrialization.</title>
        <authorList>
            <person name="Nishiyama T."/>
            <person name="Sakayama H."/>
            <person name="Vries J.D."/>
            <person name="Buschmann H."/>
            <person name="Saint-Marcoux D."/>
            <person name="Ullrich K.K."/>
            <person name="Haas F.B."/>
            <person name="Vanderstraeten L."/>
            <person name="Becker D."/>
            <person name="Lang D."/>
            <person name="Vosolsobe S."/>
            <person name="Rombauts S."/>
            <person name="Wilhelmsson P.K.I."/>
            <person name="Janitza P."/>
            <person name="Kern R."/>
            <person name="Heyl A."/>
            <person name="Rumpler F."/>
            <person name="Villalobos L.I.A.C."/>
            <person name="Clay J.M."/>
            <person name="Skokan R."/>
            <person name="Toyoda A."/>
            <person name="Suzuki Y."/>
            <person name="Kagoshima H."/>
            <person name="Schijlen E."/>
            <person name="Tajeshwar N."/>
            <person name="Catarino B."/>
            <person name="Hetherington A.J."/>
            <person name="Saltykova A."/>
            <person name="Bonnot C."/>
            <person name="Breuninger H."/>
            <person name="Symeonidi A."/>
            <person name="Radhakrishnan G.V."/>
            <person name="Van Nieuwerburgh F."/>
            <person name="Deforce D."/>
            <person name="Chang C."/>
            <person name="Karol K.G."/>
            <person name="Hedrich R."/>
            <person name="Ulvskov P."/>
            <person name="Glockner G."/>
            <person name="Delwiche C.F."/>
            <person name="Petrasek J."/>
            <person name="Van de Peer Y."/>
            <person name="Friml J."/>
            <person name="Beilby M."/>
            <person name="Dolan L."/>
            <person name="Kohara Y."/>
            <person name="Sugano S."/>
            <person name="Fujiyama A."/>
            <person name="Delaux P.-M."/>
            <person name="Quint M."/>
            <person name="TheiBen G."/>
            <person name="Hagemann M."/>
            <person name="Harholt J."/>
            <person name="Dunand C."/>
            <person name="Zachgo S."/>
            <person name="Langdale J."/>
            <person name="Maumus F."/>
            <person name="Straeten D.V.D."/>
            <person name="Gould S.B."/>
            <person name="Rensing S.A."/>
        </authorList>
    </citation>
    <scope>NUCLEOTIDE SEQUENCE [LARGE SCALE GENOMIC DNA]</scope>
    <source>
        <strain evidence="4 5">S276</strain>
    </source>
</reference>
<protein>
    <submittedName>
        <fullName evidence="4">Uncharacterized protein</fullName>
    </submittedName>
</protein>
<evidence type="ECO:0000256" key="3">
    <source>
        <dbReference type="RuleBase" id="RU003322"/>
    </source>
</evidence>
<dbReference type="InterPro" id="IPR029047">
    <property type="entry name" value="HSP70_peptide-bd_sf"/>
</dbReference>
<evidence type="ECO:0000313" key="4">
    <source>
        <dbReference type="EMBL" id="GBG87567.1"/>
    </source>
</evidence>
<dbReference type="Gene3D" id="3.30.420.40">
    <property type="match status" value="2"/>
</dbReference>
<dbReference type="Pfam" id="PF00012">
    <property type="entry name" value="HSP70"/>
    <property type="match status" value="1"/>
</dbReference>
<evidence type="ECO:0000256" key="1">
    <source>
        <dbReference type="ARBA" id="ARBA00022741"/>
    </source>
</evidence>
<dbReference type="GO" id="GO:0005524">
    <property type="term" value="F:ATP binding"/>
    <property type="evidence" value="ECO:0007669"/>
    <property type="project" value="UniProtKB-KW"/>
</dbReference>
<dbReference type="PROSITE" id="PS00297">
    <property type="entry name" value="HSP70_1"/>
    <property type="match status" value="1"/>
</dbReference>
<dbReference type="PANTHER" id="PTHR19375">
    <property type="entry name" value="HEAT SHOCK PROTEIN 70KDA"/>
    <property type="match status" value="1"/>
</dbReference>
<dbReference type="PRINTS" id="PR00301">
    <property type="entry name" value="HEATSHOCK70"/>
</dbReference>
<dbReference type="PROSITE" id="PS00329">
    <property type="entry name" value="HSP70_2"/>
    <property type="match status" value="1"/>
</dbReference>
<keyword evidence="1 3" id="KW-0547">Nucleotide-binding</keyword>
<comment type="similarity">
    <text evidence="3">Belongs to the heat shock protein 70 family.</text>
</comment>
<dbReference type="FunFam" id="3.90.640.10:FF:000003">
    <property type="entry name" value="Molecular chaperone DnaK"/>
    <property type="match status" value="1"/>
</dbReference>
<dbReference type="AlphaFoldDB" id="A0A388LZ20"/>
<evidence type="ECO:0000313" key="5">
    <source>
        <dbReference type="Proteomes" id="UP000265515"/>
    </source>
</evidence>
<dbReference type="CDD" id="cd24028">
    <property type="entry name" value="ASKHA_NBD_HSP70_HSPA1-like"/>
    <property type="match status" value="1"/>
</dbReference>
<keyword evidence="5" id="KW-1185">Reference proteome</keyword>
<dbReference type="STRING" id="69332.A0A388LZ20"/>
<comment type="caution">
    <text evidence="4">The sequence shown here is derived from an EMBL/GenBank/DDBJ whole genome shotgun (WGS) entry which is preliminary data.</text>
</comment>
<dbReference type="InterPro" id="IPR013126">
    <property type="entry name" value="Hsp_70_fam"/>
</dbReference>
<dbReference type="EMBL" id="BFEA01000620">
    <property type="protein sequence ID" value="GBG87567.1"/>
    <property type="molecule type" value="Genomic_DNA"/>
</dbReference>
<dbReference type="Proteomes" id="UP000265515">
    <property type="component" value="Unassembled WGS sequence"/>
</dbReference>
<dbReference type="InterPro" id="IPR043129">
    <property type="entry name" value="ATPase_NBD"/>
</dbReference>
<sequence length="642" mass="69900">MGIDLGTSFCCVAIYRDFDTIEVVPNDLGFRITPSAVAFVGEECLVGESAKRHGRGHPKQCIFEVKRLMGRSFLDEHVQQDAKVWPFRVVPGPRNEALVEVQVSEGKPDVPESRVPTRTFRPEEISAILLKEMRRIAETYAGGETITDAVITVPAYFNDAQRQATRDAGTRAGLNVLRLMNEPTAAALAYGRLREMGRGGGCVGKKIMVFDLGGGTFDVSIITITAGADEESSFLVNAVAGDGHLGGADFDGRLLAHVLEQLRKQYGTDFSVSSNPNVMTRLKAAVVEAKHALSGRTETEIELDYGETTLSVRVGRAAFEDMNGDHFDNCKRIMDEAVSAAGVKRADIAEVILVGGSTRIPRVQELVTQYFGRKPLQNVHPDEAVAYGAALQAGLMASGCFKCDEATPDHAGGGKGTISVRDVTPLSIGTDFELQEMGVLIPRNTPLPAKGSMDFACVYDYQSTMSFALFEGERALCGDNRFLGLFTLQGFTGLPANGKPVTRLLVRIDEDGILHATAEATANHIQLGRQAGVQVRTGIGVLNKEGAHAITSIAQAMATITPDMKLRDDALRAAFKARRELQRLAWRLRDEKQLSRKSGRKKAAMASRLANQVLNWMLSESNVAPRDEYDKRISELKALDRR</sequence>